<dbReference type="InterPro" id="IPR050832">
    <property type="entry name" value="Bact_Acetyltransf"/>
</dbReference>
<dbReference type="CDD" id="cd04301">
    <property type="entry name" value="NAT_SF"/>
    <property type="match status" value="1"/>
</dbReference>
<evidence type="ECO:0000256" key="1">
    <source>
        <dbReference type="ARBA" id="ARBA00022679"/>
    </source>
</evidence>
<reference evidence="5 6" key="1">
    <citation type="journal article" date="2011" name="Stand. Genomic Sci.">
        <title>Complete genome sequence of Deinococcus maricopensis type strain (LB-34).</title>
        <authorList>
            <person name="Pukall R."/>
            <person name="Zeytun A."/>
            <person name="Lucas S."/>
            <person name="Lapidus A."/>
            <person name="Hammon N."/>
            <person name="Deshpande S."/>
            <person name="Nolan M."/>
            <person name="Cheng J.F."/>
            <person name="Pitluck S."/>
            <person name="Liolios K."/>
            <person name="Pagani I."/>
            <person name="Mikhailova N."/>
            <person name="Ivanova N."/>
            <person name="Mavromatis K."/>
            <person name="Pati A."/>
            <person name="Tapia R."/>
            <person name="Han C."/>
            <person name="Goodwin L."/>
            <person name="Chen A."/>
            <person name="Palaniappan K."/>
            <person name="Land M."/>
            <person name="Hauser L."/>
            <person name="Chang Y.J."/>
            <person name="Jeffries C.D."/>
            <person name="Brambilla E.M."/>
            <person name="Rohde M."/>
            <person name="Goker M."/>
            <person name="Detter J.C."/>
            <person name="Woyke T."/>
            <person name="Bristow J."/>
            <person name="Eisen J.A."/>
            <person name="Markowitz V."/>
            <person name="Hugenholtz P."/>
            <person name="Kyrpides N.C."/>
            <person name="Klenk H.P."/>
        </authorList>
    </citation>
    <scope>NUCLEOTIDE SEQUENCE [LARGE SCALE GENOMIC DNA]</scope>
    <source>
        <strain evidence="6">DSM 21211 / LMG 22137 / NRRL B-23946 / LB-34</strain>
    </source>
</reference>
<dbReference type="eggNOG" id="COG3393">
    <property type="taxonomic scope" value="Bacteria"/>
</dbReference>
<dbReference type="OrthoDB" id="9797456at2"/>
<keyword evidence="1 5" id="KW-0808">Transferase</keyword>
<evidence type="ECO:0000256" key="3">
    <source>
        <dbReference type="SAM" id="MobiDB-lite"/>
    </source>
</evidence>
<dbReference type="SUPFAM" id="SSF55729">
    <property type="entry name" value="Acyl-CoA N-acyltransferases (Nat)"/>
    <property type="match status" value="1"/>
</dbReference>
<feature type="region of interest" description="Disordered" evidence="3">
    <location>
        <begin position="1"/>
        <end position="21"/>
    </location>
</feature>
<dbReference type="PROSITE" id="PS51186">
    <property type="entry name" value="GNAT"/>
    <property type="match status" value="1"/>
</dbReference>
<evidence type="ECO:0000259" key="4">
    <source>
        <dbReference type="PROSITE" id="PS51186"/>
    </source>
</evidence>
<dbReference type="EMBL" id="CP002454">
    <property type="protein sequence ID" value="ADV66672.1"/>
    <property type="molecule type" value="Genomic_DNA"/>
</dbReference>
<dbReference type="Gene3D" id="3.40.630.30">
    <property type="match status" value="1"/>
</dbReference>
<dbReference type="HOGENOM" id="CLU_085660_0_0_0"/>
<name>E8U6I3_DEIML</name>
<dbReference type="Proteomes" id="UP000008635">
    <property type="component" value="Chromosome"/>
</dbReference>
<feature type="domain" description="N-acetyltransferase" evidence="4">
    <location>
        <begin position="110"/>
        <end position="237"/>
    </location>
</feature>
<dbReference type="AlphaFoldDB" id="E8U6I3"/>
<accession>E8U6I3</accession>
<gene>
    <name evidence="5" type="ordered locus">Deima_1019</name>
</gene>
<sequence>MNASARYAQRTLTHDAPTPAPLDTPVLAALTGPHAHLAEVHGGARRYPPRAAPFGAVLPGAEADLLGLLRPGETVTLVGEHAPPPGLTRVVDITVHQMHLRASAPDLPGDDILPLTPADLPDMLDLVRLTRPGPLRPGAFDLGAFWGVRDAGRLVALTGTRFHAPGARELTAVCTHPDARGRGHAARLVAHAARHLQALGETPFLHVYTENRDAARVYARLGFLVARTLPIRAYAHP</sequence>
<reference evidence="6" key="2">
    <citation type="submission" date="2011-01" db="EMBL/GenBank/DDBJ databases">
        <title>The complete genome of Deinococcus maricopensis DSM 21211.</title>
        <authorList>
            <consortium name="US DOE Joint Genome Institute (JGI-PGF)"/>
            <person name="Lucas S."/>
            <person name="Copeland A."/>
            <person name="Lapidus A."/>
            <person name="Goodwin L."/>
            <person name="Pitluck S."/>
            <person name="Kyrpides N."/>
            <person name="Mavromatis K."/>
            <person name="Pagani I."/>
            <person name="Ivanova N."/>
            <person name="Ovchinnikova G."/>
            <person name="Zeytun A."/>
            <person name="Detter J.C."/>
            <person name="Han C."/>
            <person name="Land M."/>
            <person name="Hauser L."/>
            <person name="Markowitz V."/>
            <person name="Cheng J.-F."/>
            <person name="Hugenholtz P."/>
            <person name="Woyke T."/>
            <person name="Wu D."/>
            <person name="Pukall R."/>
            <person name="Gehrich-Schroeter G."/>
            <person name="Brambilla E."/>
            <person name="Klenk H.-P."/>
            <person name="Eisen J.A."/>
        </authorList>
    </citation>
    <scope>NUCLEOTIDE SEQUENCE [LARGE SCALE GENOMIC DNA]</scope>
    <source>
        <strain evidence="6">DSM 21211 / LMG 22137 / NRRL B-23946 / LB-34</strain>
    </source>
</reference>
<evidence type="ECO:0000256" key="2">
    <source>
        <dbReference type="ARBA" id="ARBA00023315"/>
    </source>
</evidence>
<dbReference type="KEGG" id="dmr:Deima_1019"/>
<evidence type="ECO:0000313" key="5">
    <source>
        <dbReference type="EMBL" id="ADV66672.1"/>
    </source>
</evidence>
<protein>
    <submittedName>
        <fullName evidence="5">GCN5-related N-acetyltransferase</fullName>
    </submittedName>
</protein>
<dbReference type="InterPro" id="IPR000182">
    <property type="entry name" value="GNAT_dom"/>
</dbReference>
<dbReference type="Pfam" id="PF08445">
    <property type="entry name" value="FR47"/>
    <property type="match status" value="1"/>
</dbReference>
<dbReference type="GO" id="GO:0016747">
    <property type="term" value="F:acyltransferase activity, transferring groups other than amino-acyl groups"/>
    <property type="evidence" value="ECO:0007669"/>
    <property type="project" value="InterPro"/>
</dbReference>
<dbReference type="InterPro" id="IPR013653">
    <property type="entry name" value="GCN5-like_dom"/>
</dbReference>
<evidence type="ECO:0000313" key="6">
    <source>
        <dbReference type="Proteomes" id="UP000008635"/>
    </source>
</evidence>
<organism evidence="5 6">
    <name type="scientific">Deinococcus maricopensis (strain DSM 21211 / LMG 22137 / NRRL B-23946 / LB-34)</name>
    <dbReference type="NCBI Taxonomy" id="709986"/>
    <lineage>
        <taxon>Bacteria</taxon>
        <taxon>Thermotogati</taxon>
        <taxon>Deinococcota</taxon>
        <taxon>Deinococci</taxon>
        <taxon>Deinococcales</taxon>
        <taxon>Deinococcaceae</taxon>
        <taxon>Deinococcus</taxon>
    </lineage>
</organism>
<proteinExistence type="predicted"/>
<dbReference type="InterPro" id="IPR016181">
    <property type="entry name" value="Acyl_CoA_acyltransferase"/>
</dbReference>
<dbReference type="STRING" id="709986.Deima_1019"/>
<keyword evidence="6" id="KW-1185">Reference proteome</keyword>
<keyword evidence="2" id="KW-0012">Acyltransferase</keyword>
<dbReference type="PANTHER" id="PTHR43877">
    <property type="entry name" value="AMINOALKYLPHOSPHONATE N-ACETYLTRANSFERASE-RELATED-RELATED"/>
    <property type="match status" value="1"/>
</dbReference>